<keyword evidence="2" id="KW-0521">NADP</keyword>
<dbReference type="InterPro" id="IPR002347">
    <property type="entry name" value="SDR_fam"/>
</dbReference>
<sequence>MATVPKSHHLSSNVLYDMTGLVALITGGGSGIGLMIAEAYAVHGATVYIGGRREQTLDKAASDVAQRIGNSSGRLVPLGLDVTKKESIRNAVNIIREKEGKLHILVNNAGQVGPFSGFFNDESAPEHADIGTAVFENEHFADWASLFDINITSIFFTTFAFLPLLELGAQDLDSRSPAHPLTTSVINITSVSGIQRQAQMHFAYNVSKAAANHLTRLLSTELALKKKPVRVNAIAPGPFPTEMTEHQGQTFGAYVADMIGKGIHPHPARRGGTEEEIAGAALLLASPVAGGYINGHIMLVDGGFLLVNPGST</sequence>
<dbReference type="InterPro" id="IPR020904">
    <property type="entry name" value="Sc_DH/Rdtase_CS"/>
</dbReference>
<evidence type="ECO:0000256" key="2">
    <source>
        <dbReference type="ARBA" id="ARBA00022857"/>
    </source>
</evidence>
<dbReference type="InterPro" id="IPR052178">
    <property type="entry name" value="Sec_Metab_Biosynth_SDR"/>
</dbReference>
<dbReference type="InterPro" id="IPR036291">
    <property type="entry name" value="NAD(P)-bd_dom_sf"/>
</dbReference>
<dbReference type="Proteomes" id="UP000007148">
    <property type="component" value="Unassembled WGS sequence"/>
</dbReference>
<comment type="caution">
    <text evidence="4">The sequence shown here is derived from an EMBL/GenBank/DDBJ whole genome shotgun (WGS) entry which is preliminary data.</text>
</comment>
<dbReference type="SUPFAM" id="SSF51735">
    <property type="entry name" value="NAD(P)-binding Rossmann-fold domains"/>
    <property type="match status" value="1"/>
</dbReference>
<dbReference type="Pfam" id="PF13561">
    <property type="entry name" value="adh_short_C2"/>
    <property type="match status" value="1"/>
</dbReference>
<dbReference type="PRINTS" id="PR00081">
    <property type="entry name" value="GDHRDH"/>
</dbReference>
<comment type="similarity">
    <text evidence="1">Belongs to the short-chain dehydrogenases/reductases (SDR) family.</text>
</comment>
<keyword evidence="3" id="KW-0560">Oxidoreductase</keyword>
<dbReference type="STRING" id="1109443.G4TT72"/>
<dbReference type="OMA" id="LETMFFM"/>
<organism evidence="4 5">
    <name type="scientific">Serendipita indica (strain DSM 11827)</name>
    <name type="common">Root endophyte fungus</name>
    <name type="synonym">Piriformospora indica</name>
    <dbReference type="NCBI Taxonomy" id="1109443"/>
    <lineage>
        <taxon>Eukaryota</taxon>
        <taxon>Fungi</taxon>
        <taxon>Dikarya</taxon>
        <taxon>Basidiomycota</taxon>
        <taxon>Agaricomycotina</taxon>
        <taxon>Agaricomycetes</taxon>
        <taxon>Sebacinales</taxon>
        <taxon>Serendipitaceae</taxon>
        <taxon>Serendipita</taxon>
    </lineage>
</organism>
<dbReference type="HOGENOM" id="CLU_010194_12_1_1"/>
<evidence type="ECO:0000313" key="5">
    <source>
        <dbReference type="Proteomes" id="UP000007148"/>
    </source>
</evidence>
<protein>
    <submittedName>
        <fullName evidence="4">Related to NAD(P)H-dependent oxidoreductase</fullName>
    </submittedName>
</protein>
<reference evidence="4 5" key="1">
    <citation type="journal article" date="2011" name="PLoS Pathog.">
        <title>Endophytic Life Strategies Decoded by Genome and Transcriptome Analyses of the Mutualistic Root Symbiont Piriformospora indica.</title>
        <authorList>
            <person name="Zuccaro A."/>
            <person name="Lahrmann U."/>
            <person name="Guldener U."/>
            <person name="Langen G."/>
            <person name="Pfiffi S."/>
            <person name="Biedenkopf D."/>
            <person name="Wong P."/>
            <person name="Samans B."/>
            <person name="Grimm C."/>
            <person name="Basiewicz M."/>
            <person name="Murat C."/>
            <person name="Martin F."/>
            <person name="Kogel K.H."/>
        </authorList>
    </citation>
    <scope>NUCLEOTIDE SEQUENCE [LARGE SCALE GENOMIC DNA]</scope>
    <source>
        <strain evidence="4 5">DSM 11827</strain>
    </source>
</reference>
<evidence type="ECO:0000313" key="4">
    <source>
        <dbReference type="EMBL" id="CCA74515.1"/>
    </source>
</evidence>
<dbReference type="PROSITE" id="PS00061">
    <property type="entry name" value="ADH_SHORT"/>
    <property type="match status" value="1"/>
</dbReference>
<proteinExistence type="inferred from homology"/>
<evidence type="ECO:0000256" key="1">
    <source>
        <dbReference type="ARBA" id="ARBA00006484"/>
    </source>
</evidence>
<dbReference type="PRINTS" id="PR00080">
    <property type="entry name" value="SDRFAMILY"/>
</dbReference>
<gene>
    <name evidence="4" type="ORF">PIIN_08467</name>
</gene>
<keyword evidence="5" id="KW-1185">Reference proteome</keyword>
<dbReference type="PANTHER" id="PTHR43618">
    <property type="entry name" value="7-ALPHA-HYDROXYSTEROID DEHYDROGENASE"/>
    <property type="match status" value="1"/>
</dbReference>
<dbReference type="EMBL" id="CAFZ01000322">
    <property type="protein sequence ID" value="CCA74515.1"/>
    <property type="molecule type" value="Genomic_DNA"/>
</dbReference>
<dbReference type="PANTHER" id="PTHR43618:SF4">
    <property type="entry name" value="SHORT CHAIN DEHYDROGENASE_REDUCTASE FAMILY (AFU_ORTHOLOGUE AFUA_7G04540)"/>
    <property type="match status" value="1"/>
</dbReference>
<dbReference type="Gene3D" id="3.40.50.720">
    <property type="entry name" value="NAD(P)-binding Rossmann-like Domain"/>
    <property type="match status" value="1"/>
</dbReference>
<dbReference type="eggNOG" id="KOG0725">
    <property type="taxonomic scope" value="Eukaryota"/>
</dbReference>
<dbReference type="AlphaFoldDB" id="G4TT72"/>
<evidence type="ECO:0000256" key="3">
    <source>
        <dbReference type="ARBA" id="ARBA00023002"/>
    </source>
</evidence>
<dbReference type="InParanoid" id="G4TT72"/>
<name>G4TT72_SERID</name>
<accession>G4TT72</accession>
<dbReference type="OrthoDB" id="3819888at2759"/>
<dbReference type="GO" id="GO:0016491">
    <property type="term" value="F:oxidoreductase activity"/>
    <property type="evidence" value="ECO:0007669"/>
    <property type="project" value="UniProtKB-KW"/>
</dbReference>